<evidence type="ECO:0000313" key="4">
    <source>
        <dbReference type="EMBL" id="KAF2811553.1"/>
    </source>
</evidence>
<dbReference type="InterPro" id="IPR000719">
    <property type="entry name" value="Prot_kinase_dom"/>
</dbReference>
<evidence type="ECO:0000313" key="6">
    <source>
        <dbReference type="RefSeq" id="XP_033578517.1"/>
    </source>
</evidence>
<dbReference type="SMART" id="SM00220">
    <property type="entry name" value="S_TKc"/>
    <property type="match status" value="1"/>
</dbReference>
<feature type="compositionally biased region" description="Polar residues" evidence="1">
    <location>
        <begin position="831"/>
        <end position="840"/>
    </location>
</feature>
<feature type="region of interest" description="Disordered" evidence="1">
    <location>
        <begin position="925"/>
        <end position="952"/>
    </location>
</feature>
<dbReference type="PANTHER" id="PTHR24359">
    <property type="entry name" value="SERINE/THREONINE-PROTEIN KINASE SBK1"/>
    <property type="match status" value="1"/>
</dbReference>
<evidence type="ECO:0000313" key="5">
    <source>
        <dbReference type="Proteomes" id="UP000504636"/>
    </source>
</evidence>
<reference evidence="6" key="2">
    <citation type="submission" date="2020-04" db="EMBL/GenBank/DDBJ databases">
        <authorList>
            <consortium name="NCBI Genome Project"/>
        </authorList>
    </citation>
    <scope>NUCLEOTIDE SEQUENCE</scope>
    <source>
        <strain evidence="6">CBS 304.34</strain>
    </source>
</reference>
<feature type="compositionally biased region" description="Polar residues" evidence="1">
    <location>
        <begin position="561"/>
        <end position="588"/>
    </location>
</feature>
<dbReference type="PROSITE" id="PS50234">
    <property type="entry name" value="VWFA"/>
    <property type="match status" value="1"/>
</dbReference>
<keyword evidence="5" id="KW-1185">Reference proteome</keyword>
<dbReference type="OrthoDB" id="9992527at2759"/>
<dbReference type="PANTHER" id="PTHR24359:SF1">
    <property type="entry name" value="INHIBITOR OF NUCLEAR FACTOR KAPPA-B KINASE EPSILON SUBUNIT HOMOLOG 1-RELATED"/>
    <property type="match status" value="1"/>
</dbReference>
<proteinExistence type="predicted"/>
<evidence type="ECO:0000259" key="3">
    <source>
        <dbReference type="PROSITE" id="PS50234"/>
    </source>
</evidence>
<name>A0A6A6YT59_9PEZI</name>
<feature type="domain" description="Protein kinase" evidence="2">
    <location>
        <begin position="182"/>
        <end position="528"/>
    </location>
</feature>
<dbReference type="Pfam" id="PF00069">
    <property type="entry name" value="Pkinase"/>
    <property type="match status" value="1"/>
</dbReference>
<dbReference type="InterPro" id="IPR011009">
    <property type="entry name" value="Kinase-like_dom_sf"/>
</dbReference>
<dbReference type="GO" id="GO:0005524">
    <property type="term" value="F:ATP binding"/>
    <property type="evidence" value="ECO:0007669"/>
    <property type="project" value="InterPro"/>
</dbReference>
<evidence type="ECO:0000256" key="1">
    <source>
        <dbReference type="SAM" id="MobiDB-lite"/>
    </source>
</evidence>
<feature type="compositionally biased region" description="Polar residues" evidence="1">
    <location>
        <begin position="637"/>
        <end position="646"/>
    </location>
</feature>
<evidence type="ECO:0000259" key="2">
    <source>
        <dbReference type="PROSITE" id="PS50011"/>
    </source>
</evidence>
<dbReference type="AlphaFoldDB" id="A0A6A6YT59"/>
<dbReference type="InterPro" id="IPR002035">
    <property type="entry name" value="VWF_A"/>
</dbReference>
<dbReference type="PROSITE" id="PS50011">
    <property type="entry name" value="PROTEIN_KINASE_DOM"/>
    <property type="match status" value="1"/>
</dbReference>
<feature type="region of interest" description="Disordered" evidence="1">
    <location>
        <begin position="637"/>
        <end position="842"/>
    </location>
</feature>
<feature type="region of interest" description="Disordered" evidence="1">
    <location>
        <begin position="1213"/>
        <end position="1263"/>
    </location>
</feature>
<organism evidence="4">
    <name type="scientific">Mytilinidion resinicola</name>
    <dbReference type="NCBI Taxonomy" id="574789"/>
    <lineage>
        <taxon>Eukaryota</taxon>
        <taxon>Fungi</taxon>
        <taxon>Dikarya</taxon>
        <taxon>Ascomycota</taxon>
        <taxon>Pezizomycotina</taxon>
        <taxon>Dothideomycetes</taxon>
        <taxon>Pleosporomycetidae</taxon>
        <taxon>Mytilinidiales</taxon>
        <taxon>Mytilinidiaceae</taxon>
        <taxon>Mytilinidion</taxon>
    </lineage>
</organism>
<feature type="domain" description="VWFA" evidence="3">
    <location>
        <begin position="1015"/>
        <end position="1175"/>
    </location>
</feature>
<dbReference type="Proteomes" id="UP000504636">
    <property type="component" value="Unplaced"/>
</dbReference>
<protein>
    <recommendedName>
        <fullName evidence="7">Protein kinase domain-containing protein</fullName>
    </recommendedName>
</protein>
<feature type="compositionally biased region" description="Basic and acidic residues" evidence="1">
    <location>
        <begin position="876"/>
        <end position="898"/>
    </location>
</feature>
<reference evidence="6" key="3">
    <citation type="submission" date="2025-04" db="UniProtKB">
        <authorList>
            <consortium name="RefSeq"/>
        </authorList>
    </citation>
    <scope>IDENTIFICATION</scope>
    <source>
        <strain evidence="6">CBS 304.34</strain>
    </source>
</reference>
<dbReference type="EMBL" id="MU003698">
    <property type="protein sequence ID" value="KAF2811553.1"/>
    <property type="molecule type" value="Genomic_DNA"/>
</dbReference>
<reference evidence="4 6" key="1">
    <citation type="journal article" date="2020" name="Stud. Mycol.">
        <title>101 Dothideomycetes genomes: a test case for predicting lifestyles and emergence of pathogens.</title>
        <authorList>
            <person name="Haridas S."/>
            <person name="Albert R."/>
            <person name="Binder M."/>
            <person name="Bloem J."/>
            <person name="Labutti K."/>
            <person name="Salamov A."/>
            <person name="Andreopoulos B."/>
            <person name="Baker S."/>
            <person name="Barry K."/>
            <person name="Bills G."/>
            <person name="Bluhm B."/>
            <person name="Cannon C."/>
            <person name="Castanera R."/>
            <person name="Culley D."/>
            <person name="Daum C."/>
            <person name="Ezra D."/>
            <person name="Gonzalez J."/>
            <person name="Henrissat B."/>
            <person name="Kuo A."/>
            <person name="Liang C."/>
            <person name="Lipzen A."/>
            <person name="Lutzoni F."/>
            <person name="Magnuson J."/>
            <person name="Mondo S."/>
            <person name="Nolan M."/>
            <person name="Ohm R."/>
            <person name="Pangilinan J."/>
            <person name="Park H.-J."/>
            <person name="Ramirez L."/>
            <person name="Alfaro M."/>
            <person name="Sun H."/>
            <person name="Tritt A."/>
            <person name="Yoshinaga Y."/>
            <person name="Zwiers L.-H."/>
            <person name="Turgeon B."/>
            <person name="Goodwin S."/>
            <person name="Spatafora J."/>
            <person name="Crous P."/>
            <person name="Grigoriev I."/>
        </authorList>
    </citation>
    <scope>NUCLEOTIDE SEQUENCE</scope>
    <source>
        <strain evidence="4 6">CBS 304.34</strain>
    </source>
</reference>
<dbReference type="GO" id="GO:0004674">
    <property type="term" value="F:protein serine/threonine kinase activity"/>
    <property type="evidence" value="ECO:0007669"/>
    <property type="project" value="TreeGrafter"/>
</dbReference>
<feature type="compositionally biased region" description="Polar residues" evidence="1">
    <location>
        <begin position="801"/>
        <end position="813"/>
    </location>
</feature>
<dbReference type="SUPFAM" id="SSF56112">
    <property type="entry name" value="Protein kinase-like (PK-like)"/>
    <property type="match status" value="1"/>
</dbReference>
<feature type="region of interest" description="Disordered" evidence="1">
    <location>
        <begin position="554"/>
        <end position="611"/>
    </location>
</feature>
<sequence length="1263" mass="142377">MAGLASPSSSKDLCERFKDKLATEWKREAACGAEYKDKQFFIDTDRLTKWMLRQDTDKRSTHAAILLLEAYHRNHREIFQPAFSNLIFTGDNRCILVFSILLTLDKGDLVDIFQKAKIVDKNLEFAHTFYKELEEDLKMKNIQDAARIITEFEKAKWSYCPAPVRMDMEEKFHGGKWILPFCRRQSINTKGGTAEVYQVSLQEDLVPDDMKKVIWRSKYVDKDYGVCYRLALKSFAFRNQHFYTWERNAFLGIRGKKGMVQYLGDFSFDGAPYDPTSRTHNILLEYGDQDLDEYFADEESYPPVLTTEITVFWKSLFKVADAISTIHTLPFRYEDGSIELYHGWHADVKPDNILRVHGEFKLADFGFAKFKRKGETVPTEVIEGGTQTYGSPECDQGRVRAGTITPVTQTIDTWSYGCVLSITATWVVLGFQGVRQFEAFRMRAIKKLKKQNAKDRSISTPTADDAFHDGKEPLPEVLEWHNYLRGHLRCSDTVTPRVLNLVDEAMLLANPRRRITSEKLCKRLEDILIVCEDERSKRNPAMDPDKSVLEALLEYEKKPRQTNTARRSYTTRTPSGTNTDSRGSSLRTSGDRQYRKSKRVGKFEKLDNVPHAQTAGRAEMLEEELEQLKAPSIVVQTRNDAPSLPSNEAPKLELDTVYENGYRDLSPDPTRPRRRSRYSERRQSPSKPMGHTSVAFDLPTVPTASHTVGQDSLYDSPLEHDEDMPGHTPYRGRQPIPRNPGLVRNLSQGSTAEPKEDRLDAPGVSKNHATHPEPRSAETSTIKVEDSSRYAVPTEKPDASPGSTQRQVQQDSVGRTPFGATKSPVVDPASVQASGQNSFPPVSLQPHAVVEELETQIDQSGNETPQSQPSALDSASDGHFKVKPRQEEPTPSIRHDDTTNIPPPLLPDLNGVSMDADMSYLDYGTSAPFPHPEQDEVADEDEGTNGAGQNTVPPVMLSVPSASPTEIDPSFDIYQVRQELDKIWPTGMGAKLLSFAGLTPTKKDSILKLYIKNRDIKFVVDNGTTMLPFWDVATFVIETLTMKLAGLDDDGLDLVCTLGDISLENEKGLHAPSNFRNAMNRARPSSDGDEKTDMRETLEDIFEDYLTSRKAAKDRKMTLIVLTDGIWKGSVPPESVGAKIEEFVKQLHTLKDRAFSIQFIRFGDDEEAIERLRRLDDDLPKKPGMRDIIDTVPWTGKVRKMIIGSFNAAEDAEGGILQHRGSPSLSTPDPPMSMNRTSTDLSRHKPKRLSRVSSMFNKREGSE</sequence>
<feature type="region of interest" description="Disordered" evidence="1">
    <location>
        <begin position="857"/>
        <end position="904"/>
    </location>
</feature>
<gene>
    <name evidence="4 6" type="ORF">BDZ99DRAFT_518812</name>
</gene>
<evidence type="ECO:0008006" key="7">
    <source>
        <dbReference type="Google" id="ProtNLM"/>
    </source>
</evidence>
<dbReference type="RefSeq" id="XP_033578517.1">
    <property type="nucleotide sequence ID" value="XM_033725339.1"/>
</dbReference>
<dbReference type="GeneID" id="54466232"/>
<feature type="compositionally biased region" description="Polar residues" evidence="1">
    <location>
        <begin position="857"/>
        <end position="873"/>
    </location>
</feature>
<accession>A0A6A6YT59</accession>
<dbReference type="Gene3D" id="1.10.510.10">
    <property type="entry name" value="Transferase(Phosphotransferase) domain 1"/>
    <property type="match status" value="1"/>
</dbReference>